<proteinExistence type="predicted"/>
<evidence type="ECO:0000313" key="1">
    <source>
        <dbReference type="EMBL" id="JAD94610.1"/>
    </source>
</evidence>
<reference evidence="1" key="2">
    <citation type="journal article" date="2015" name="Data Brief">
        <title>Shoot transcriptome of the giant reed, Arundo donax.</title>
        <authorList>
            <person name="Barrero R.A."/>
            <person name="Guerrero F.D."/>
            <person name="Moolhuijzen P."/>
            <person name="Goolsby J.A."/>
            <person name="Tidwell J."/>
            <person name="Bellgard S.E."/>
            <person name="Bellgard M.I."/>
        </authorList>
    </citation>
    <scope>NUCLEOTIDE SEQUENCE</scope>
    <source>
        <tissue evidence="1">Shoot tissue taken approximately 20 cm above the soil surface</tissue>
    </source>
</reference>
<dbReference type="AlphaFoldDB" id="A0A0A9E9R3"/>
<sequence length="46" mass="5106">MLQRHGKSGRNDAPPLHHDLLHPCLCNGRAVGILGCCNCGREERRN</sequence>
<reference evidence="1" key="1">
    <citation type="submission" date="2014-09" db="EMBL/GenBank/DDBJ databases">
        <authorList>
            <person name="Magalhaes I.L.F."/>
            <person name="Oliveira U."/>
            <person name="Santos F.R."/>
            <person name="Vidigal T.H.D.A."/>
            <person name="Brescovit A.D."/>
            <person name="Santos A.J."/>
        </authorList>
    </citation>
    <scope>NUCLEOTIDE SEQUENCE</scope>
    <source>
        <tissue evidence="1">Shoot tissue taken approximately 20 cm above the soil surface</tissue>
    </source>
</reference>
<accession>A0A0A9E9R3</accession>
<name>A0A0A9E9R3_ARUDO</name>
<dbReference type="EMBL" id="GBRH01203285">
    <property type="protein sequence ID" value="JAD94610.1"/>
    <property type="molecule type" value="Transcribed_RNA"/>
</dbReference>
<organism evidence="1">
    <name type="scientific">Arundo donax</name>
    <name type="common">Giant reed</name>
    <name type="synonym">Donax arundinaceus</name>
    <dbReference type="NCBI Taxonomy" id="35708"/>
    <lineage>
        <taxon>Eukaryota</taxon>
        <taxon>Viridiplantae</taxon>
        <taxon>Streptophyta</taxon>
        <taxon>Embryophyta</taxon>
        <taxon>Tracheophyta</taxon>
        <taxon>Spermatophyta</taxon>
        <taxon>Magnoliopsida</taxon>
        <taxon>Liliopsida</taxon>
        <taxon>Poales</taxon>
        <taxon>Poaceae</taxon>
        <taxon>PACMAD clade</taxon>
        <taxon>Arundinoideae</taxon>
        <taxon>Arundineae</taxon>
        <taxon>Arundo</taxon>
    </lineage>
</organism>
<protein>
    <submittedName>
        <fullName evidence="1">Uncharacterized protein</fullName>
    </submittedName>
</protein>